<dbReference type="KEGG" id="sllo:ISP08_09670"/>
<evidence type="ECO:0000313" key="2">
    <source>
        <dbReference type="Proteomes" id="UP000594455"/>
    </source>
</evidence>
<proteinExistence type="predicted"/>
<name>A0A7T1F937_9STAP</name>
<dbReference type="InterPro" id="IPR009300">
    <property type="entry name" value="Transcription_activator_RinB"/>
</dbReference>
<protein>
    <submittedName>
        <fullName evidence="1">Transcriptional regulator</fullName>
    </submittedName>
</protein>
<dbReference type="NCBIfam" id="NF047427">
    <property type="entry name" value="phage_activ_RinB"/>
    <property type="match status" value="1"/>
</dbReference>
<gene>
    <name evidence="1" type="ORF">ISP08_09670</name>
</gene>
<reference evidence="1 2" key="1">
    <citation type="submission" date="2020-10" db="EMBL/GenBank/DDBJ databases">
        <title>Closed genome sequences of Staphylococcus lloydii sp. nov. and Staphylococcus durrellii sp. nov. Isolated from Captive Fruit Bats (Pteropus livingstonii).</title>
        <authorList>
            <person name="Fountain K."/>
        </authorList>
    </citation>
    <scope>NUCLEOTIDE SEQUENCE [LARGE SCALE GENOMIC DNA]</scope>
    <source>
        <strain evidence="1 2">23_2_7_LY</strain>
    </source>
</reference>
<organism evidence="1 2">
    <name type="scientific">Staphylococcus lloydii</name>
    <dbReference type="NCBI Taxonomy" id="2781774"/>
    <lineage>
        <taxon>Bacteria</taxon>
        <taxon>Bacillati</taxon>
        <taxon>Bacillota</taxon>
        <taxon>Bacilli</taxon>
        <taxon>Bacillales</taxon>
        <taxon>Staphylococcaceae</taxon>
        <taxon>Staphylococcus</taxon>
    </lineage>
</organism>
<sequence>MKFIKRLLYIISLLTVYELSKYVTNEIIIRLTANDEIDAPCDYDISSHADLNGVHNYNTGGIQ</sequence>
<dbReference type="GO" id="GO:0006355">
    <property type="term" value="P:regulation of DNA-templated transcription"/>
    <property type="evidence" value="ECO:0007669"/>
    <property type="project" value="InterPro"/>
</dbReference>
<dbReference type="AlphaFoldDB" id="A0A7T1F937"/>
<evidence type="ECO:0000313" key="1">
    <source>
        <dbReference type="EMBL" id="QPM74603.1"/>
    </source>
</evidence>
<dbReference type="Proteomes" id="UP000594455">
    <property type="component" value="Chromosome"/>
</dbReference>
<dbReference type="RefSeq" id="WP_195718487.1">
    <property type="nucleotide sequence ID" value="NZ_CP064056.1"/>
</dbReference>
<accession>A0A7T1F937</accession>
<dbReference type="EMBL" id="CP064056">
    <property type="protein sequence ID" value="QPM74603.1"/>
    <property type="molecule type" value="Genomic_DNA"/>
</dbReference>
<dbReference type="Pfam" id="PF06116">
    <property type="entry name" value="RinB"/>
    <property type="match status" value="1"/>
</dbReference>
<keyword evidence="2" id="KW-1185">Reference proteome</keyword>